<dbReference type="Pfam" id="PF08235">
    <property type="entry name" value="LNS2"/>
    <property type="match status" value="1"/>
</dbReference>
<gene>
    <name evidence="4" type="ORF">CXG81DRAFT_14294</name>
</gene>
<proteinExistence type="inferred from homology"/>
<dbReference type="InterPro" id="IPR023214">
    <property type="entry name" value="HAD_sf"/>
</dbReference>
<keyword evidence="5" id="KW-1185">Reference proteome</keyword>
<dbReference type="InterPro" id="IPR031315">
    <property type="entry name" value="LNS2/PITP"/>
</dbReference>
<comment type="similarity">
    <text evidence="1">Belongs to the lipin family.</text>
</comment>
<organism evidence="4 5">
    <name type="scientific">Caulochytrium protostelioides</name>
    <dbReference type="NCBI Taxonomy" id="1555241"/>
    <lineage>
        <taxon>Eukaryota</taxon>
        <taxon>Fungi</taxon>
        <taxon>Fungi incertae sedis</taxon>
        <taxon>Chytridiomycota</taxon>
        <taxon>Chytridiomycota incertae sedis</taxon>
        <taxon>Chytridiomycetes</taxon>
        <taxon>Caulochytriales</taxon>
        <taxon>Caulochytriaceae</taxon>
        <taxon>Caulochytrium</taxon>
    </lineage>
</organism>
<evidence type="ECO:0000256" key="1">
    <source>
        <dbReference type="ARBA" id="ARBA00005476"/>
    </source>
</evidence>
<dbReference type="PANTHER" id="PTHR12181">
    <property type="entry name" value="LIPIN"/>
    <property type="match status" value="1"/>
</dbReference>
<dbReference type="PANTHER" id="PTHR12181:SF12">
    <property type="entry name" value="PHOSPHATIDATE PHOSPHATASE"/>
    <property type="match status" value="1"/>
</dbReference>
<dbReference type="EMBL" id="ML014273">
    <property type="protein sequence ID" value="RKO99590.1"/>
    <property type="molecule type" value="Genomic_DNA"/>
</dbReference>
<dbReference type="SUPFAM" id="SSF56784">
    <property type="entry name" value="HAD-like"/>
    <property type="match status" value="1"/>
</dbReference>
<feature type="non-terminal residue" evidence="4">
    <location>
        <position position="587"/>
    </location>
</feature>
<sequence>MTSAVAYLGRVVSSVGTFYQEINPATLSGAIDVIVVRRASGELACTPFHVRFGKLKLLRPTEKIVTVTVNGEPTDLPMKVGDAGEAYFVVETTACVPPEYATSPIARPSSPASSTGLPAGALGSPHRSSAHRIEALDLGAPAADPTKDYESAQGSEFDEQDGHDGQAAPAGAAADGAAAADRPPSSGEAGRPPPTPSVAVSAATSPATPTASDAERTRVPHVDDITQDTSGELVTGIAGLVATPHETAAGPGSARSDRSGRSPRLDATPASTSAHAPLSPCPDELAPSPMRRARLTRRDLSAATATAAAAAAAPHRHHHYAKSLRLTSEQLEDLNLQPGVNTVTFTVNGGMQGKAVCQSRIFLWKWDAKIVVSDVDGTITKSDALGHILFMVGRDWTHEGIARLYQSISNNGYHFMYLTSRAIGQATSTREYLKNIDQSGIRLPVGPVIMSPDRLLKSLHREVILRKPEEFKIAALRDIRRCFGTIPIDLAERDAQSACSTTVTPFYAGFGNRITDALSYRSVDIPSTRIFTINSTGEIQLELLLHYRSSYFKLNDLVDHMFPPVKTENPVVIDPSFNDFNFWRNPL</sequence>
<reference evidence="5" key="1">
    <citation type="journal article" date="2018" name="Nat. Microbiol.">
        <title>Leveraging single-cell genomics to expand the fungal tree of life.</title>
        <authorList>
            <person name="Ahrendt S.R."/>
            <person name="Quandt C.A."/>
            <person name="Ciobanu D."/>
            <person name="Clum A."/>
            <person name="Salamov A."/>
            <person name="Andreopoulos B."/>
            <person name="Cheng J.F."/>
            <person name="Woyke T."/>
            <person name="Pelin A."/>
            <person name="Henrissat B."/>
            <person name="Reynolds N.K."/>
            <person name="Benny G.L."/>
            <person name="Smith M.E."/>
            <person name="James T.Y."/>
            <person name="Grigoriev I.V."/>
        </authorList>
    </citation>
    <scope>NUCLEOTIDE SEQUENCE [LARGE SCALE GENOMIC DNA]</scope>
    <source>
        <strain evidence="5">ATCC 52028</strain>
    </source>
</reference>
<evidence type="ECO:0000313" key="5">
    <source>
        <dbReference type="Proteomes" id="UP000274922"/>
    </source>
</evidence>
<evidence type="ECO:0000259" key="3">
    <source>
        <dbReference type="SMART" id="SM00775"/>
    </source>
</evidence>
<evidence type="ECO:0000313" key="4">
    <source>
        <dbReference type="EMBL" id="RKO99590.1"/>
    </source>
</evidence>
<dbReference type="Proteomes" id="UP000274922">
    <property type="component" value="Unassembled WGS sequence"/>
</dbReference>
<feature type="compositionally biased region" description="Low complexity" evidence="2">
    <location>
        <begin position="165"/>
        <end position="181"/>
    </location>
</feature>
<name>A0A4P9X3J5_9FUNG</name>
<dbReference type="STRING" id="1555241.A0A4P9X3J5"/>
<dbReference type="GO" id="GO:0008195">
    <property type="term" value="F:phosphatidate phosphatase activity"/>
    <property type="evidence" value="ECO:0007669"/>
    <property type="project" value="TreeGrafter"/>
</dbReference>
<dbReference type="Pfam" id="PF04571">
    <property type="entry name" value="Lipin_N"/>
    <property type="match status" value="1"/>
</dbReference>
<feature type="compositionally biased region" description="Low complexity" evidence="2">
    <location>
        <begin position="197"/>
        <end position="212"/>
    </location>
</feature>
<feature type="compositionally biased region" description="Basic and acidic residues" evidence="2">
    <location>
        <begin position="213"/>
        <end position="224"/>
    </location>
</feature>
<dbReference type="InterPro" id="IPR036412">
    <property type="entry name" value="HAD-like_sf"/>
</dbReference>
<dbReference type="InterPro" id="IPR007651">
    <property type="entry name" value="Lipin_N"/>
</dbReference>
<dbReference type="GO" id="GO:0009062">
    <property type="term" value="P:fatty acid catabolic process"/>
    <property type="evidence" value="ECO:0007669"/>
    <property type="project" value="TreeGrafter"/>
</dbReference>
<dbReference type="SMART" id="SM00775">
    <property type="entry name" value="LNS2"/>
    <property type="match status" value="1"/>
</dbReference>
<feature type="compositionally biased region" description="Low complexity" evidence="2">
    <location>
        <begin position="101"/>
        <end position="114"/>
    </location>
</feature>
<evidence type="ECO:0000256" key="2">
    <source>
        <dbReference type="SAM" id="MobiDB-lite"/>
    </source>
</evidence>
<feature type="compositionally biased region" description="Basic and acidic residues" evidence="2">
    <location>
        <begin position="255"/>
        <end position="264"/>
    </location>
</feature>
<dbReference type="GO" id="GO:0019432">
    <property type="term" value="P:triglyceride biosynthetic process"/>
    <property type="evidence" value="ECO:0007669"/>
    <property type="project" value="TreeGrafter"/>
</dbReference>
<dbReference type="OrthoDB" id="4567at2759"/>
<dbReference type="InterPro" id="IPR026058">
    <property type="entry name" value="LIPIN"/>
</dbReference>
<dbReference type="InterPro" id="IPR013209">
    <property type="entry name" value="LNS2"/>
</dbReference>
<feature type="region of interest" description="Disordered" evidence="2">
    <location>
        <begin position="101"/>
        <end position="230"/>
    </location>
</feature>
<feature type="region of interest" description="Disordered" evidence="2">
    <location>
        <begin position="243"/>
        <end position="288"/>
    </location>
</feature>
<dbReference type="Gene3D" id="3.40.50.1000">
    <property type="entry name" value="HAD superfamily/HAD-like"/>
    <property type="match status" value="1"/>
</dbReference>
<dbReference type="AlphaFoldDB" id="A0A4P9X3J5"/>
<dbReference type="GO" id="GO:0005634">
    <property type="term" value="C:nucleus"/>
    <property type="evidence" value="ECO:0007669"/>
    <property type="project" value="TreeGrafter"/>
</dbReference>
<accession>A0A4P9X3J5</accession>
<feature type="domain" description="LNS2/PITP" evidence="3">
    <location>
        <begin position="370"/>
        <end position="542"/>
    </location>
</feature>
<protein>
    <recommendedName>
        <fullName evidence="3">LNS2/PITP domain-containing protein</fullName>
    </recommendedName>
</protein>